<gene>
    <name evidence="1" type="ORF">N482_07295</name>
</gene>
<evidence type="ECO:0000313" key="1">
    <source>
        <dbReference type="EMBL" id="KZN48630.1"/>
    </source>
</evidence>
<accession>A0A167DB66</accession>
<dbReference type="EMBL" id="AUXT01000145">
    <property type="protein sequence ID" value="KZN48630.1"/>
    <property type="molecule type" value="Genomic_DNA"/>
</dbReference>
<dbReference type="Proteomes" id="UP000076587">
    <property type="component" value="Unassembled WGS sequence"/>
</dbReference>
<dbReference type="AlphaFoldDB" id="A0A167DB66"/>
<comment type="caution">
    <text evidence="1">The sequence shown here is derived from an EMBL/GenBank/DDBJ whole genome shotgun (WGS) entry which is preliminary data.</text>
</comment>
<organism evidence="1 2">
    <name type="scientific">Pseudoalteromonas luteoviolacea NCIMB 1942</name>
    <dbReference type="NCBI Taxonomy" id="1365253"/>
    <lineage>
        <taxon>Bacteria</taxon>
        <taxon>Pseudomonadati</taxon>
        <taxon>Pseudomonadota</taxon>
        <taxon>Gammaproteobacteria</taxon>
        <taxon>Alteromonadales</taxon>
        <taxon>Pseudoalteromonadaceae</taxon>
        <taxon>Pseudoalteromonas</taxon>
    </lineage>
</organism>
<protein>
    <submittedName>
        <fullName evidence="1">Uncharacterized protein</fullName>
    </submittedName>
</protein>
<sequence length="55" mass="6153">MIPSSHQATIKIFKGTDKYIVFCATKPIEQIDRLMNGRMYPLTLEGIVQAAKALT</sequence>
<name>A0A167DB66_9GAMM</name>
<proteinExistence type="predicted"/>
<evidence type="ECO:0000313" key="2">
    <source>
        <dbReference type="Proteomes" id="UP000076587"/>
    </source>
</evidence>
<reference evidence="1 2" key="1">
    <citation type="submission" date="2013-07" db="EMBL/GenBank/DDBJ databases">
        <title>Comparative Genomic and Metabolomic Analysis of Twelve Strains of Pseudoalteromonas luteoviolacea.</title>
        <authorList>
            <person name="Vynne N.G."/>
            <person name="Mansson M."/>
            <person name="Gram L."/>
        </authorList>
    </citation>
    <scope>NUCLEOTIDE SEQUENCE [LARGE SCALE GENOMIC DNA]</scope>
    <source>
        <strain evidence="1 2">NCIMB 1942</strain>
    </source>
</reference>
<dbReference type="PATRIC" id="fig|1365253.3.peg.1712"/>